<feature type="coiled-coil region" evidence="7">
    <location>
        <begin position="684"/>
        <end position="725"/>
    </location>
</feature>
<dbReference type="FunFam" id="3.40.50.300:FF:000901">
    <property type="entry name" value="Chromosome partition protein Smc"/>
    <property type="match status" value="1"/>
</dbReference>
<dbReference type="SUPFAM" id="SSF75553">
    <property type="entry name" value="Smc hinge domain"/>
    <property type="match status" value="1"/>
</dbReference>
<feature type="coiled-coil region" evidence="7">
    <location>
        <begin position="775"/>
        <end position="956"/>
    </location>
</feature>
<proteinExistence type="inferred from homology"/>
<evidence type="ECO:0000256" key="4">
    <source>
        <dbReference type="ARBA" id="ARBA00022840"/>
    </source>
</evidence>
<feature type="region of interest" description="Disordered" evidence="8">
    <location>
        <begin position="305"/>
        <end position="328"/>
    </location>
</feature>
<feature type="non-terminal residue" evidence="10">
    <location>
        <position position="1"/>
    </location>
</feature>
<dbReference type="Gene3D" id="6.10.140.1720">
    <property type="match status" value="1"/>
</dbReference>
<dbReference type="GO" id="GO:0005694">
    <property type="term" value="C:chromosome"/>
    <property type="evidence" value="ECO:0007669"/>
    <property type="project" value="InterPro"/>
</dbReference>
<dbReference type="GO" id="GO:0005737">
    <property type="term" value="C:cytoplasm"/>
    <property type="evidence" value="ECO:0007669"/>
    <property type="project" value="UniProtKB-SubCell"/>
</dbReference>
<feature type="coiled-coil region" evidence="7">
    <location>
        <begin position="1000"/>
        <end position="1034"/>
    </location>
</feature>
<evidence type="ECO:0000256" key="1">
    <source>
        <dbReference type="ARBA" id="ARBA00004496"/>
    </source>
</evidence>
<dbReference type="InterPro" id="IPR027417">
    <property type="entry name" value="P-loop_NTPase"/>
</dbReference>
<dbReference type="InterPro" id="IPR024704">
    <property type="entry name" value="SMC"/>
</dbReference>
<evidence type="ECO:0000259" key="9">
    <source>
        <dbReference type="Pfam" id="PF02463"/>
    </source>
</evidence>
<dbReference type="Pfam" id="PF02463">
    <property type="entry name" value="SMC_N"/>
    <property type="match status" value="2"/>
</dbReference>
<accession>A0A381NL61</accession>
<reference evidence="10" key="1">
    <citation type="submission" date="2018-05" db="EMBL/GenBank/DDBJ databases">
        <authorList>
            <person name="Lanie J.A."/>
            <person name="Ng W.-L."/>
            <person name="Kazmierczak K.M."/>
            <person name="Andrzejewski T.M."/>
            <person name="Davidsen T.M."/>
            <person name="Wayne K.J."/>
            <person name="Tettelin H."/>
            <person name="Glass J.I."/>
            <person name="Rusch D."/>
            <person name="Podicherti R."/>
            <person name="Tsui H.-C.T."/>
            <person name="Winkler M.E."/>
        </authorList>
    </citation>
    <scope>NUCLEOTIDE SEQUENCE</scope>
</reference>
<keyword evidence="4" id="KW-0067">ATP-binding</keyword>
<keyword evidence="3" id="KW-0547">Nucleotide-binding</keyword>
<evidence type="ECO:0000256" key="3">
    <source>
        <dbReference type="ARBA" id="ARBA00022741"/>
    </source>
</evidence>
<dbReference type="GO" id="GO:0005524">
    <property type="term" value="F:ATP binding"/>
    <property type="evidence" value="ECO:0007669"/>
    <property type="project" value="UniProtKB-KW"/>
</dbReference>
<sequence length="1192" mass="137171">VRIKKIRVSGFKSFCHPVNLQVKQNGITIIVGPNGCGKSNVVDAVRWVLGEQRVKHLRGSSMEDVIFSGSSFHKPSGMAEVSLTFSNPKGDTLQQFADYTEIAVTRRLYRSGESIYMINKIPVRLKDVRELFMDTGIGGTGYSIVEQGRVEEIVSAKPIDRRILIDDAAGIVKFRFKRENAEKRLDETTQNLLRVNDVLGALSEQEDGLREHVERAEKYLELQEQSGLLERQHLCLSWHQAGLNEQKVQELVQGHQQQQQDLQSEKSVVETDLERLKLEQTQLGTQVGERREQLFKTEQNIQEAENQRELEKQNLQNVSEQREGQEKELEELKQRLTEREKERADINNRSMELAERLGEMQAKLVIIEEKRAEENETLQKSTDETSVLQKRLLTVHTELTNQTNQKNFLDERLENLTERQQRLQDQQQSHKNLLQEVTLQVSDREEQMVTMRLQKEELSGKLAELESSIEDQHLKLIEEEKKLEDLRYQQSTAESRIESLQQIQTHYEGFSDSVKIFMQLMQDNPETKKQLGVSGLLADFITVPTDTLDIVSPVMAEVLDWVVIERAEKLPQIEIFCAEHELGQLRFVALDRPASVPKSAGTKGIPLPEILKFKKPLQEWGEKFFSRFTLLKDENNFWNEAEKKWPDSPEEWLSSSGICLSNSSASMGKVQSGSLGFLQRQQQIIDVETYVDDLQKKIKKFESELLTLRERHESLKEEQETREEESRKLEFALLSGNKELEHQQLEERRMQQTVSQLSQDSEGILEEMDSSRLKENTAAETIISLEKERAELEEKTNQLQERIQLQQSRNDAIAEELLAHRVSLTETTEQQKNTEETESRLNKEYEDTSLRLEQLKTAINEGELRLEQSRKRITEIDGSFEEMLEKRTSMKQELEEGIQLHEQKNEEQTLLSQKLQERQGHLENSVSVSHQESIRLTEFRLQREQLEDQLREITEQTPEAILTEIDIDTSDHKKMGQELRSLNESLNAMGAVNLAAPEEYAALKERIDFLKSQSEDLQKAVDDLKETIKDINIESRRRFREMFDQVNENFMNVFSSLFEGGEAKLLLTESEDLLNAGVDIVAQPPGKKLQNINLLSGGEKALTAISLIFAIFLVKPSPFCLLDEVDAPLDDVNVVRFNRLITGLSYDSQFIIVTHNKKTMEIGDLLYGVTMEEPGISKTVSVEFKEAESLIA</sequence>
<dbReference type="Gene3D" id="1.20.1060.20">
    <property type="match status" value="1"/>
</dbReference>
<keyword evidence="2" id="KW-0963">Cytoplasm</keyword>
<dbReference type="SUPFAM" id="SSF52540">
    <property type="entry name" value="P-loop containing nucleoside triphosphate hydrolases"/>
    <property type="match status" value="1"/>
</dbReference>
<dbReference type="HAMAP" id="MF_01894">
    <property type="entry name" value="Smc_prok"/>
    <property type="match status" value="1"/>
</dbReference>
<feature type="domain" description="RecF/RecN/SMC N-terminal" evidence="9">
    <location>
        <begin position="242"/>
        <end position="1177"/>
    </location>
</feature>
<dbReference type="CDD" id="cd03278">
    <property type="entry name" value="ABC_SMC_barmotin"/>
    <property type="match status" value="1"/>
</dbReference>
<dbReference type="NCBIfam" id="TIGR02168">
    <property type="entry name" value="SMC_prok_B"/>
    <property type="match status" value="1"/>
</dbReference>
<feature type="coiled-coil region" evidence="7">
    <location>
        <begin position="171"/>
        <end position="198"/>
    </location>
</feature>
<dbReference type="PIRSF" id="PIRSF005719">
    <property type="entry name" value="SMC"/>
    <property type="match status" value="1"/>
</dbReference>
<dbReference type="GO" id="GO:0003677">
    <property type="term" value="F:DNA binding"/>
    <property type="evidence" value="ECO:0007669"/>
    <property type="project" value="UniProtKB-KW"/>
</dbReference>
<comment type="subcellular location">
    <subcellularLocation>
        <location evidence="1">Cytoplasm</location>
    </subcellularLocation>
</comment>
<organism evidence="10">
    <name type="scientific">marine metagenome</name>
    <dbReference type="NCBI Taxonomy" id="408172"/>
    <lineage>
        <taxon>unclassified sequences</taxon>
        <taxon>metagenomes</taxon>
        <taxon>ecological metagenomes</taxon>
    </lineage>
</organism>
<evidence type="ECO:0000313" key="10">
    <source>
        <dbReference type="EMBL" id="SUZ55260.1"/>
    </source>
</evidence>
<evidence type="ECO:0000256" key="5">
    <source>
        <dbReference type="ARBA" id="ARBA00023054"/>
    </source>
</evidence>
<keyword evidence="6" id="KW-0238">DNA-binding</keyword>
<dbReference type="GO" id="GO:0007062">
    <property type="term" value="P:sister chromatid cohesion"/>
    <property type="evidence" value="ECO:0007669"/>
    <property type="project" value="InterPro"/>
</dbReference>
<feature type="domain" description="RecF/RecN/SMC N-terminal" evidence="9">
    <location>
        <begin position="3"/>
        <end position="138"/>
    </location>
</feature>
<dbReference type="AlphaFoldDB" id="A0A381NL61"/>
<evidence type="ECO:0000256" key="6">
    <source>
        <dbReference type="ARBA" id="ARBA00023125"/>
    </source>
</evidence>
<dbReference type="InterPro" id="IPR003395">
    <property type="entry name" value="RecF/RecN/SMC_N"/>
</dbReference>
<dbReference type="InterPro" id="IPR036277">
    <property type="entry name" value="SMC_hinge_sf"/>
</dbReference>
<name>A0A381NL61_9ZZZZ</name>
<dbReference type="GO" id="GO:0016887">
    <property type="term" value="F:ATP hydrolysis activity"/>
    <property type="evidence" value="ECO:0007669"/>
    <property type="project" value="InterPro"/>
</dbReference>
<dbReference type="EMBL" id="UINC01000436">
    <property type="protein sequence ID" value="SUZ55260.1"/>
    <property type="molecule type" value="Genomic_DNA"/>
</dbReference>
<dbReference type="InterPro" id="IPR011890">
    <property type="entry name" value="SMC_prok"/>
</dbReference>
<evidence type="ECO:0000256" key="2">
    <source>
        <dbReference type="ARBA" id="ARBA00022490"/>
    </source>
</evidence>
<gene>
    <name evidence="10" type="ORF">METZ01_LOCUS8114</name>
</gene>
<dbReference type="GO" id="GO:0030261">
    <property type="term" value="P:chromosome condensation"/>
    <property type="evidence" value="ECO:0007669"/>
    <property type="project" value="InterPro"/>
</dbReference>
<evidence type="ECO:0000256" key="7">
    <source>
        <dbReference type="SAM" id="Coils"/>
    </source>
</evidence>
<keyword evidence="5 7" id="KW-0175">Coiled coil</keyword>
<dbReference type="Gene3D" id="3.40.50.300">
    <property type="entry name" value="P-loop containing nucleotide triphosphate hydrolases"/>
    <property type="match status" value="2"/>
</dbReference>
<evidence type="ECO:0000256" key="8">
    <source>
        <dbReference type="SAM" id="MobiDB-lite"/>
    </source>
</evidence>
<dbReference type="PANTHER" id="PTHR43977">
    <property type="entry name" value="STRUCTURAL MAINTENANCE OF CHROMOSOMES PROTEIN 3"/>
    <property type="match status" value="1"/>
</dbReference>
<protein>
    <recommendedName>
        <fullName evidence="9">RecF/RecN/SMC N-terminal domain-containing protein</fullName>
    </recommendedName>
</protein>